<protein>
    <submittedName>
        <fullName evidence="1">Uncharacterized protein</fullName>
    </submittedName>
</protein>
<name>A0A8T8SLI1_9BASI</name>
<proteinExistence type="predicted"/>
<reference evidence="1" key="1">
    <citation type="submission" date="2016-04" db="EMBL/GenBank/DDBJ databases">
        <authorList>
            <person name="Nguyen H.D."/>
            <person name="Samba Siva P."/>
            <person name="Cullis J."/>
            <person name="Levesque C.A."/>
            <person name="Hambleton S."/>
        </authorList>
    </citation>
    <scope>NUCLEOTIDE SEQUENCE</scope>
    <source>
        <strain evidence="1">DAOMC 236416</strain>
    </source>
</reference>
<gene>
    <name evidence="1" type="ORF">A4X13_0g7096</name>
</gene>
<accession>A0A8T8SLI1</accession>
<evidence type="ECO:0000313" key="2">
    <source>
        <dbReference type="Proteomes" id="UP000077521"/>
    </source>
</evidence>
<dbReference type="AlphaFoldDB" id="A0A8T8SLI1"/>
<dbReference type="Proteomes" id="UP000077521">
    <property type="component" value="Unassembled WGS sequence"/>
</dbReference>
<evidence type="ECO:0000313" key="1">
    <source>
        <dbReference type="EMBL" id="KAE8242584.1"/>
    </source>
</evidence>
<keyword evidence="2" id="KW-1185">Reference proteome</keyword>
<organism evidence="1 2">
    <name type="scientific">Tilletia indica</name>
    <dbReference type="NCBI Taxonomy" id="43049"/>
    <lineage>
        <taxon>Eukaryota</taxon>
        <taxon>Fungi</taxon>
        <taxon>Dikarya</taxon>
        <taxon>Basidiomycota</taxon>
        <taxon>Ustilaginomycotina</taxon>
        <taxon>Exobasidiomycetes</taxon>
        <taxon>Tilletiales</taxon>
        <taxon>Tilletiaceae</taxon>
        <taxon>Tilletia</taxon>
    </lineage>
</organism>
<dbReference type="EMBL" id="LWDF02000795">
    <property type="protein sequence ID" value="KAE8242584.1"/>
    <property type="molecule type" value="Genomic_DNA"/>
</dbReference>
<comment type="caution">
    <text evidence="1">The sequence shown here is derived from an EMBL/GenBank/DDBJ whole genome shotgun (WGS) entry which is preliminary data.</text>
</comment>
<reference evidence="1" key="2">
    <citation type="journal article" date="2019" name="IMA Fungus">
        <title>Genome sequencing and comparison of five Tilletia species to identify candidate genes for the detection of regulated species infecting wheat.</title>
        <authorList>
            <person name="Nguyen H.D.T."/>
            <person name="Sultana T."/>
            <person name="Kesanakurti P."/>
            <person name="Hambleton S."/>
        </authorList>
    </citation>
    <scope>NUCLEOTIDE SEQUENCE</scope>
    <source>
        <strain evidence="1">DAOMC 236416</strain>
    </source>
</reference>
<sequence>MTVHSAQGITSKTGIVVDLQRGGFETYVAASRATHSKDVFLVTPVSKLQLNSPRLPFSLRTELKRLQELAACTEERHGLDSPTRFKRPRLSAEA</sequence>